<evidence type="ECO:0000256" key="13">
    <source>
        <dbReference type="ARBA" id="ARBA00023054"/>
    </source>
</evidence>
<comment type="subcellular location">
    <subcellularLocation>
        <location evidence="2 17">Nucleus</location>
    </subcellularLocation>
</comment>
<evidence type="ECO:0000256" key="17">
    <source>
        <dbReference type="RuleBase" id="RU365033"/>
    </source>
</evidence>
<comment type="function">
    <text evidence="17">Nuclease required for the repair of DNA interstrand cross-links (ICL). Acts as a 5'-3' exonuclease that anchors at a cut end of DNA and cleaves DNA successively at every third nucleotide, allowing to excise an ICL from one strand through flanking incisions.</text>
</comment>
<dbReference type="Proteomes" id="UP001153636">
    <property type="component" value="Chromosome 7"/>
</dbReference>
<dbReference type="EC" id="3.1.4.1" evidence="17"/>
<dbReference type="Gene3D" id="3.40.1350.10">
    <property type="match status" value="1"/>
</dbReference>
<dbReference type="GO" id="GO:0005634">
    <property type="term" value="C:nucleus"/>
    <property type="evidence" value="ECO:0007669"/>
    <property type="project" value="UniProtKB-SubCell"/>
</dbReference>
<keyword evidence="13" id="KW-0175">Coiled coil</keyword>
<evidence type="ECO:0000256" key="6">
    <source>
        <dbReference type="ARBA" id="ARBA00022759"/>
    </source>
</evidence>
<feature type="compositionally biased region" description="Low complexity" evidence="18">
    <location>
        <begin position="967"/>
        <end position="984"/>
    </location>
</feature>
<protein>
    <recommendedName>
        <fullName evidence="17">Fanconi-associated nuclease</fullName>
        <ecNumber evidence="17">3.1.4.1</ecNumber>
    </recommendedName>
</protein>
<comment type="catalytic activity">
    <reaction evidence="1 17">
        <text>Hydrolytically removes 5'-nucleotides successively from the 3'-hydroxy termini of 3'-hydroxy-terminated oligonucleotides.</text>
        <dbReference type="EC" id="3.1.4.1"/>
    </reaction>
</comment>
<feature type="compositionally biased region" description="Low complexity" evidence="18">
    <location>
        <begin position="910"/>
        <end position="924"/>
    </location>
</feature>
<feature type="compositionally biased region" description="Basic and acidic residues" evidence="18">
    <location>
        <begin position="134"/>
        <end position="144"/>
    </location>
</feature>
<dbReference type="SMART" id="SM00990">
    <property type="entry name" value="VRR_NUC"/>
    <property type="match status" value="1"/>
</dbReference>
<evidence type="ECO:0000256" key="7">
    <source>
        <dbReference type="ARBA" id="ARBA00022763"/>
    </source>
</evidence>
<comment type="cofactor">
    <cofactor evidence="17">
        <name>Mg(2+)</name>
        <dbReference type="ChEBI" id="CHEBI:18420"/>
    </cofactor>
    <cofactor evidence="17">
        <name>Mn(2+)</name>
        <dbReference type="ChEBI" id="CHEBI:29035"/>
    </cofactor>
</comment>
<dbReference type="GO" id="GO:0008409">
    <property type="term" value="F:5'-3' exonuclease activity"/>
    <property type="evidence" value="ECO:0007669"/>
    <property type="project" value="TreeGrafter"/>
</dbReference>
<dbReference type="EMBL" id="OV651819">
    <property type="protein sequence ID" value="CAH1113011.1"/>
    <property type="molecule type" value="Genomic_DNA"/>
</dbReference>
<keyword evidence="5 17" id="KW-0479">Metal-binding</keyword>
<proteinExistence type="inferred from homology"/>
<keyword evidence="16 17" id="KW-0539">Nucleus</keyword>
<dbReference type="OrthoDB" id="76364at2759"/>
<evidence type="ECO:0000256" key="12">
    <source>
        <dbReference type="ARBA" id="ARBA00022842"/>
    </source>
</evidence>
<evidence type="ECO:0000259" key="19">
    <source>
        <dbReference type="SMART" id="SM00990"/>
    </source>
</evidence>
<keyword evidence="8" id="KW-0863">Zinc-finger</keyword>
<dbReference type="CDD" id="cd22326">
    <property type="entry name" value="FAN1-like"/>
    <property type="match status" value="1"/>
</dbReference>
<dbReference type="GO" id="GO:0004528">
    <property type="term" value="F:phosphodiesterase I activity"/>
    <property type="evidence" value="ECO:0007669"/>
    <property type="project" value="UniProtKB-EC"/>
</dbReference>
<evidence type="ECO:0000256" key="18">
    <source>
        <dbReference type="SAM" id="MobiDB-lite"/>
    </source>
</evidence>
<dbReference type="GO" id="GO:0070336">
    <property type="term" value="F:flap-structured DNA binding"/>
    <property type="evidence" value="ECO:0007669"/>
    <property type="project" value="TreeGrafter"/>
</dbReference>
<keyword evidence="9 17" id="KW-0378">Hydrolase</keyword>
<feature type="compositionally biased region" description="Polar residues" evidence="18">
    <location>
        <begin position="145"/>
        <end position="186"/>
    </location>
</feature>
<feature type="region of interest" description="Disordered" evidence="18">
    <location>
        <begin position="856"/>
        <end position="1016"/>
    </location>
</feature>
<reference evidence="20" key="1">
    <citation type="submission" date="2022-01" db="EMBL/GenBank/DDBJ databases">
        <authorList>
            <person name="King R."/>
        </authorList>
    </citation>
    <scope>NUCLEOTIDE SEQUENCE</scope>
</reference>
<dbReference type="GO" id="GO:0008270">
    <property type="term" value="F:zinc ion binding"/>
    <property type="evidence" value="ECO:0007669"/>
    <property type="project" value="UniProtKB-KW"/>
</dbReference>
<dbReference type="PANTHER" id="PTHR15749:SF4">
    <property type="entry name" value="FANCONI-ASSOCIATED NUCLEASE 1"/>
    <property type="match status" value="1"/>
</dbReference>
<dbReference type="GO" id="GO:0036297">
    <property type="term" value="P:interstrand cross-link repair"/>
    <property type="evidence" value="ECO:0007669"/>
    <property type="project" value="InterPro"/>
</dbReference>
<evidence type="ECO:0000256" key="2">
    <source>
        <dbReference type="ARBA" id="ARBA00004123"/>
    </source>
</evidence>
<accession>A0A9P0D5Z3</accession>
<evidence type="ECO:0000256" key="14">
    <source>
        <dbReference type="ARBA" id="ARBA00023204"/>
    </source>
</evidence>
<keyword evidence="7 17" id="KW-0227">DNA damage</keyword>
<keyword evidence="14 17" id="KW-0234">DNA repair</keyword>
<keyword evidence="12 17" id="KW-0460">Magnesium</keyword>
<feature type="compositionally biased region" description="Low complexity" evidence="18">
    <location>
        <begin position="187"/>
        <end position="202"/>
    </location>
</feature>
<evidence type="ECO:0000256" key="11">
    <source>
        <dbReference type="ARBA" id="ARBA00022839"/>
    </source>
</evidence>
<feature type="domain" description="VRR-NUC" evidence="19">
    <location>
        <begin position="733"/>
        <end position="848"/>
    </location>
</feature>
<evidence type="ECO:0000256" key="9">
    <source>
        <dbReference type="ARBA" id="ARBA00022801"/>
    </source>
</evidence>
<evidence type="ECO:0000256" key="5">
    <source>
        <dbReference type="ARBA" id="ARBA00022723"/>
    </source>
</evidence>
<feature type="region of interest" description="Disordered" evidence="18">
    <location>
        <begin position="75"/>
        <end position="209"/>
    </location>
</feature>
<dbReference type="PANTHER" id="PTHR15749">
    <property type="entry name" value="FANCONI-ASSOCIATED NUCLEASE 1"/>
    <property type="match status" value="1"/>
</dbReference>
<dbReference type="InterPro" id="IPR014883">
    <property type="entry name" value="VRR_NUC"/>
</dbReference>
<feature type="compositionally biased region" description="Polar residues" evidence="18">
    <location>
        <begin position="75"/>
        <end position="102"/>
    </location>
</feature>
<sequence>MGRRKPSSIPEPGLKQVNIETCLANLGKAKSEQVQIKKSESPVKMSENVMNLYGKYEKRVLPFPFPVYEKENKNKCNATKSKENNTNTPPTQSKVTILSNKVISPAKEREINKKNSDSSTADQPAEAANLSASRDVETSDKNEANNKIPTTPTKNSTNILSGSPNKSPNNKIPTTPTKNSTNILSGSPNKSPNKSPKKPMSPFTDKKKKKGFNPKFLDLNNELIVHVCQSKYLSTLLDKEDYRILKHVRNVDANYQFVCFKLYKYKPNWYKLSDFVEKIGLDLVDRDIVSLYEFLKNSDIVDTDYKKENLKVLLEHLSKPDIIKICIALRIRSPTKSTRAANKKEDLIEQILKACRTRTLLTITSSTEDLVRLEIIKNLGKHVVKIKDDFKNSFNRVYILATFTNPHMDDIDQFFKQMMHDNILFPEYDVTEYPVFYSQSEFNSYMEARALRLEMDECTNKKISLKAMGMKIFDKLKAIPQDNEDIERYKDTPHLKRFTAERVYVKCLTDISEKLLTVYTKDAKEWLEYLLGRYPNSRRLGSWYILLIRIHNNLKNREHAGNLLLAAFRDERELLSDIDVQSLVERAEFMKNRINQLQHDNLIEILPIPIKENDFPSNMIDAQAMRGNVSGRKRDYVITDSEGNKTYQSVEDIALDHYCNEAGYTSGVHCEGAIINAVFALFFWDIVYESETVVPGIFLSKYQLCPLDFFTPYFYEHRKESIDQRLKDIGGNWSDEAVLRFVKQHWRLYGHVNSFCQINKSIVDLEFLETVVRCIGRKVLAMIFERLVKDVRQYRSGLPDLFVWNEKEHKCKFIEVKGENDRLSIKQKLWLKYLGSIGADVEVCFVHSIGSKKKVPKKETLKKETPKKKTPRKKTPKGKVANQEAVEKTDDSSSTTNSPKKSITLNKADSISSTPSKPTSSECPSDYDSDFEIKSPSTTPSTSPKKKRKTDPQVNEENETDNSIYDPGPSTSTSNLSPSTSNSNKRSHTENDEETGSPFKKNKSLANSKTGVKKLF</sequence>
<dbReference type="Pfam" id="PF08774">
    <property type="entry name" value="VRR_NUC"/>
    <property type="match status" value="1"/>
</dbReference>
<keyword evidence="15 17" id="KW-0464">Manganese</keyword>
<dbReference type="InterPro" id="IPR033315">
    <property type="entry name" value="Fan1-like"/>
</dbReference>
<evidence type="ECO:0000256" key="1">
    <source>
        <dbReference type="ARBA" id="ARBA00000983"/>
    </source>
</evidence>
<evidence type="ECO:0000256" key="8">
    <source>
        <dbReference type="ARBA" id="ARBA00022771"/>
    </source>
</evidence>
<keyword evidence="10" id="KW-0862">Zinc</keyword>
<keyword evidence="6" id="KW-0255">Endonuclease</keyword>
<feature type="compositionally biased region" description="Basic residues" evidence="18">
    <location>
        <begin position="865"/>
        <end position="877"/>
    </location>
</feature>
<dbReference type="AlphaFoldDB" id="A0A9P0D5Z3"/>
<comment type="similarity">
    <text evidence="3 17">Belongs to the FAN1 family.</text>
</comment>
<evidence type="ECO:0000256" key="4">
    <source>
        <dbReference type="ARBA" id="ARBA00022722"/>
    </source>
</evidence>
<keyword evidence="4 17" id="KW-0540">Nuclease</keyword>
<evidence type="ECO:0000256" key="15">
    <source>
        <dbReference type="ARBA" id="ARBA00023211"/>
    </source>
</evidence>
<dbReference type="InterPro" id="IPR011856">
    <property type="entry name" value="tRNA_endonuc-like_dom_sf"/>
</dbReference>
<name>A0A9P0D5Z3_9CUCU</name>
<feature type="compositionally biased region" description="Polar residues" evidence="18">
    <location>
        <begin position="892"/>
        <end position="909"/>
    </location>
</feature>
<evidence type="ECO:0000256" key="3">
    <source>
        <dbReference type="ARBA" id="ARBA00005533"/>
    </source>
</evidence>
<evidence type="ECO:0000313" key="20">
    <source>
        <dbReference type="EMBL" id="CAH1113011.1"/>
    </source>
</evidence>
<feature type="compositionally biased region" description="Low complexity" evidence="18">
    <location>
        <begin position="934"/>
        <end position="943"/>
    </location>
</feature>
<dbReference type="FunFam" id="3.40.1350.10:FF:000004">
    <property type="entry name" value="Fanconi-associated nuclease"/>
    <property type="match status" value="1"/>
</dbReference>
<feature type="compositionally biased region" description="Basic and acidic residues" evidence="18">
    <location>
        <begin position="106"/>
        <end position="116"/>
    </location>
</feature>
<organism evidence="20 21">
    <name type="scientific">Psylliodes chrysocephalus</name>
    <dbReference type="NCBI Taxonomy" id="3402493"/>
    <lineage>
        <taxon>Eukaryota</taxon>
        <taxon>Metazoa</taxon>
        <taxon>Ecdysozoa</taxon>
        <taxon>Arthropoda</taxon>
        <taxon>Hexapoda</taxon>
        <taxon>Insecta</taxon>
        <taxon>Pterygota</taxon>
        <taxon>Neoptera</taxon>
        <taxon>Endopterygota</taxon>
        <taxon>Coleoptera</taxon>
        <taxon>Polyphaga</taxon>
        <taxon>Cucujiformia</taxon>
        <taxon>Chrysomeloidea</taxon>
        <taxon>Chrysomelidae</taxon>
        <taxon>Galerucinae</taxon>
        <taxon>Alticini</taxon>
        <taxon>Psylliodes</taxon>
    </lineage>
</organism>
<dbReference type="GO" id="GO:0017108">
    <property type="term" value="F:5'-flap endonuclease activity"/>
    <property type="evidence" value="ECO:0007669"/>
    <property type="project" value="TreeGrafter"/>
</dbReference>
<evidence type="ECO:0000256" key="16">
    <source>
        <dbReference type="ARBA" id="ARBA00023242"/>
    </source>
</evidence>
<evidence type="ECO:0000313" key="21">
    <source>
        <dbReference type="Proteomes" id="UP001153636"/>
    </source>
</evidence>
<keyword evidence="11" id="KW-0269">Exonuclease</keyword>
<evidence type="ECO:0000256" key="10">
    <source>
        <dbReference type="ARBA" id="ARBA00022833"/>
    </source>
</evidence>
<dbReference type="InterPro" id="IPR049132">
    <property type="entry name" value="FAN1-like_euk"/>
</dbReference>
<gene>
    <name evidence="20" type="ORF">PSYICH_LOCUS13592</name>
</gene>
<keyword evidence="21" id="KW-1185">Reference proteome</keyword>